<dbReference type="Gramene" id="PHT72691">
    <property type="protein sequence ID" value="PHT72691"/>
    <property type="gene ID" value="T459_23476"/>
</dbReference>
<dbReference type="PANTHER" id="PTHR47422:SF1">
    <property type="entry name" value="DNAJ HEAT SHOCK N-TERMINAL DOMAIN-CONTAINING PROTEIN"/>
    <property type="match status" value="1"/>
</dbReference>
<reference evidence="1 2" key="2">
    <citation type="journal article" date="2017" name="Genome Biol.">
        <title>New reference genome sequences of hot pepper reveal the massive evolution of plant disease-resistance genes by retroduplication.</title>
        <authorList>
            <person name="Kim S."/>
            <person name="Park J."/>
            <person name="Yeom S.I."/>
            <person name="Kim Y.M."/>
            <person name="Seo E."/>
            <person name="Kim K.T."/>
            <person name="Kim M.S."/>
            <person name="Lee J.M."/>
            <person name="Cheong K."/>
            <person name="Shin H.S."/>
            <person name="Kim S.B."/>
            <person name="Han K."/>
            <person name="Lee J."/>
            <person name="Park M."/>
            <person name="Lee H.A."/>
            <person name="Lee H.Y."/>
            <person name="Lee Y."/>
            <person name="Oh S."/>
            <person name="Lee J.H."/>
            <person name="Choi E."/>
            <person name="Choi E."/>
            <person name="Lee S.E."/>
            <person name="Jeon J."/>
            <person name="Kim H."/>
            <person name="Choi G."/>
            <person name="Song H."/>
            <person name="Lee J."/>
            <person name="Lee S.C."/>
            <person name="Kwon J.K."/>
            <person name="Lee H.Y."/>
            <person name="Koo N."/>
            <person name="Hong Y."/>
            <person name="Kim R.W."/>
            <person name="Kang W.H."/>
            <person name="Huh J.H."/>
            <person name="Kang B.C."/>
            <person name="Yang T.J."/>
            <person name="Lee Y.H."/>
            <person name="Bennetzen J.L."/>
            <person name="Choi D."/>
        </authorList>
    </citation>
    <scope>NUCLEOTIDE SEQUENCE [LARGE SCALE GENOMIC DNA]</scope>
    <source>
        <strain evidence="2">cv. CM334</strain>
    </source>
</reference>
<dbReference type="PANTHER" id="PTHR47422">
    <property type="entry name" value="DNAJ HEAT SHOCK N-TERMINAL DOMAIN-CONTAINING PROTEIN"/>
    <property type="match status" value="1"/>
</dbReference>
<evidence type="ECO:0000313" key="2">
    <source>
        <dbReference type="Proteomes" id="UP000222542"/>
    </source>
</evidence>
<dbReference type="AlphaFoldDB" id="A0A2G2YST6"/>
<accession>A0A2G2YST6</accession>
<organism evidence="1 2">
    <name type="scientific">Capsicum annuum</name>
    <name type="common">Capsicum pepper</name>
    <dbReference type="NCBI Taxonomy" id="4072"/>
    <lineage>
        <taxon>Eukaryota</taxon>
        <taxon>Viridiplantae</taxon>
        <taxon>Streptophyta</taxon>
        <taxon>Embryophyta</taxon>
        <taxon>Tracheophyta</taxon>
        <taxon>Spermatophyta</taxon>
        <taxon>Magnoliopsida</taxon>
        <taxon>eudicotyledons</taxon>
        <taxon>Gunneridae</taxon>
        <taxon>Pentapetalae</taxon>
        <taxon>asterids</taxon>
        <taxon>lamiids</taxon>
        <taxon>Solanales</taxon>
        <taxon>Solanaceae</taxon>
        <taxon>Solanoideae</taxon>
        <taxon>Capsiceae</taxon>
        <taxon>Capsicum</taxon>
    </lineage>
</organism>
<protein>
    <submittedName>
        <fullName evidence="1">Uncharacterized protein</fullName>
    </submittedName>
</protein>
<gene>
    <name evidence="1" type="ORF">T459_23476</name>
</gene>
<dbReference type="EMBL" id="AYRZ02000009">
    <property type="protein sequence ID" value="PHT72691.1"/>
    <property type="molecule type" value="Genomic_DNA"/>
</dbReference>
<reference evidence="1 2" key="1">
    <citation type="journal article" date="2014" name="Nat. Genet.">
        <title>Genome sequence of the hot pepper provides insights into the evolution of pungency in Capsicum species.</title>
        <authorList>
            <person name="Kim S."/>
            <person name="Park M."/>
            <person name="Yeom S.I."/>
            <person name="Kim Y.M."/>
            <person name="Lee J.M."/>
            <person name="Lee H.A."/>
            <person name="Seo E."/>
            <person name="Choi J."/>
            <person name="Cheong K."/>
            <person name="Kim K.T."/>
            <person name="Jung K."/>
            <person name="Lee G.W."/>
            <person name="Oh S.K."/>
            <person name="Bae C."/>
            <person name="Kim S.B."/>
            <person name="Lee H.Y."/>
            <person name="Kim S.Y."/>
            <person name="Kim M.S."/>
            <person name="Kang B.C."/>
            <person name="Jo Y.D."/>
            <person name="Yang H.B."/>
            <person name="Jeong H.J."/>
            <person name="Kang W.H."/>
            <person name="Kwon J.K."/>
            <person name="Shin C."/>
            <person name="Lim J.Y."/>
            <person name="Park J.H."/>
            <person name="Huh J.H."/>
            <person name="Kim J.S."/>
            <person name="Kim B.D."/>
            <person name="Cohen O."/>
            <person name="Paran I."/>
            <person name="Suh M.C."/>
            <person name="Lee S.B."/>
            <person name="Kim Y.K."/>
            <person name="Shin Y."/>
            <person name="Noh S.J."/>
            <person name="Park J."/>
            <person name="Seo Y.S."/>
            <person name="Kwon S.Y."/>
            <person name="Kim H.A."/>
            <person name="Park J.M."/>
            <person name="Kim H.J."/>
            <person name="Choi S.B."/>
            <person name="Bosland P.W."/>
            <person name="Reeves G."/>
            <person name="Jo S.H."/>
            <person name="Lee B.W."/>
            <person name="Cho H.T."/>
            <person name="Choi H.S."/>
            <person name="Lee M.S."/>
            <person name="Yu Y."/>
            <person name="Do Choi Y."/>
            <person name="Park B.S."/>
            <person name="van Deynze A."/>
            <person name="Ashrafi H."/>
            <person name="Hill T."/>
            <person name="Kim W.T."/>
            <person name="Pai H.S."/>
            <person name="Ahn H.K."/>
            <person name="Yeam I."/>
            <person name="Giovannoni J.J."/>
            <person name="Rose J.K."/>
            <person name="Sorensen I."/>
            <person name="Lee S.J."/>
            <person name="Kim R.W."/>
            <person name="Choi I.Y."/>
            <person name="Choi B.S."/>
            <person name="Lim J.S."/>
            <person name="Lee Y.H."/>
            <person name="Choi D."/>
        </authorList>
    </citation>
    <scope>NUCLEOTIDE SEQUENCE [LARGE SCALE GENOMIC DNA]</scope>
    <source>
        <strain evidence="2">cv. CM334</strain>
    </source>
</reference>
<keyword evidence="2" id="KW-1185">Reference proteome</keyword>
<comment type="caution">
    <text evidence="1">The sequence shown here is derived from an EMBL/GenBank/DDBJ whole genome shotgun (WGS) entry which is preliminary data.</text>
</comment>
<sequence length="113" mass="12837">MRVSCLTDGGPFKTYGGAVGLEPRYWKLSLVVYHDKCTHPEARQAFIKLNKDFKVCKIQLNWVLLGALRGGLDLAFRNELCSETYEGTNMSSTHHWVIQLTRFEKETGRASLS</sequence>
<name>A0A2G2YST6_CAPAN</name>
<proteinExistence type="predicted"/>
<evidence type="ECO:0000313" key="1">
    <source>
        <dbReference type="EMBL" id="PHT72691.1"/>
    </source>
</evidence>
<dbReference type="Proteomes" id="UP000222542">
    <property type="component" value="Unassembled WGS sequence"/>
</dbReference>
<dbReference type="STRING" id="4072.A0A2G2YST6"/>